<name>A0A0A9ZA20_LYGHE</name>
<accession>A0A0A9ZA20</accession>
<dbReference type="EMBL" id="GBHO01003401">
    <property type="protein sequence ID" value="JAG40203.1"/>
    <property type="molecule type" value="Transcribed_RNA"/>
</dbReference>
<reference evidence="1" key="1">
    <citation type="journal article" date="2014" name="PLoS ONE">
        <title>Transcriptome-Based Identification of ABC Transporters in the Western Tarnished Plant Bug Lygus hesperus.</title>
        <authorList>
            <person name="Hull J.J."/>
            <person name="Chaney K."/>
            <person name="Geib S.M."/>
            <person name="Fabrick J.A."/>
            <person name="Brent C.S."/>
            <person name="Walsh D."/>
            <person name="Lavine L.C."/>
        </authorList>
    </citation>
    <scope>NUCLEOTIDE SEQUENCE</scope>
</reference>
<dbReference type="SUPFAM" id="SSF53649">
    <property type="entry name" value="Alkaline phosphatase-like"/>
    <property type="match status" value="1"/>
</dbReference>
<reference evidence="2" key="3">
    <citation type="submission" date="2014-09" db="EMBL/GenBank/DDBJ databases">
        <authorList>
            <person name="Magalhaes I.L.F."/>
            <person name="Oliveira U."/>
            <person name="Santos F.R."/>
            <person name="Vidigal T.H.D.A."/>
            <person name="Brescovit A.D."/>
            <person name="Santos A.J."/>
        </authorList>
    </citation>
    <scope>NUCLEOTIDE SEQUENCE</scope>
</reference>
<dbReference type="PANTHER" id="PTHR10974:SF9">
    <property type="entry name" value="DUF229 DOMAIN CONTAINING PROTEIN-RELATED"/>
    <property type="match status" value="1"/>
</dbReference>
<gene>
    <name evidence="1" type="ORF">CM83_1821</name>
</gene>
<dbReference type="Gene3D" id="3.40.720.10">
    <property type="entry name" value="Alkaline Phosphatase, subunit A"/>
    <property type="match status" value="1"/>
</dbReference>
<dbReference type="AlphaFoldDB" id="A0A0A9ZA20"/>
<dbReference type="Pfam" id="PF02995">
    <property type="entry name" value="DUF229"/>
    <property type="match status" value="1"/>
</dbReference>
<dbReference type="GO" id="GO:0005615">
    <property type="term" value="C:extracellular space"/>
    <property type="evidence" value="ECO:0007669"/>
    <property type="project" value="TreeGrafter"/>
</dbReference>
<proteinExistence type="predicted"/>
<reference evidence="1" key="2">
    <citation type="submission" date="2014-07" db="EMBL/GenBank/DDBJ databases">
        <authorList>
            <person name="Hull J."/>
        </authorList>
    </citation>
    <scope>NUCLEOTIDE SEQUENCE</scope>
</reference>
<sequence length="192" mass="21960">HVLDYALDFTTSLTKYSTFSLFWLNNFSHDDVNTASAFDSTMSSFLRILAKSAVMNNTMIFFLSDHGQRFGKIRETFVGYLEDRLPFFYVWVPESFKKAHPAKVENLARNSNRLTSHYDVYLTMMDILKKDVSAPSCPKCTSLLSLVPWNRSCTDAGILDHWCACAEYTKMQTDNPLSRRIAGLVLQKINNS</sequence>
<evidence type="ECO:0000313" key="2">
    <source>
        <dbReference type="EMBL" id="JAG63632.1"/>
    </source>
</evidence>
<organism evidence="1">
    <name type="scientific">Lygus hesperus</name>
    <name type="common">Western plant bug</name>
    <dbReference type="NCBI Taxonomy" id="30085"/>
    <lineage>
        <taxon>Eukaryota</taxon>
        <taxon>Metazoa</taxon>
        <taxon>Ecdysozoa</taxon>
        <taxon>Arthropoda</taxon>
        <taxon>Hexapoda</taxon>
        <taxon>Insecta</taxon>
        <taxon>Pterygota</taxon>
        <taxon>Neoptera</taxon>
        <taxon>Paraneoptera</taxon>
        <taxon>Hemiptera</taxon>
        <taxon>Heteroptera</taxon>
        <taxon>Panheteroptera</taxon>
        <taxon>Cimicomorpha</taxon>
        <taxon>Miridae</taxon>
        <taxon>Mirini</taxon>
        <taxon>Lygus</taxon>
    </lineage>
</organism>
<dbReference type="InterPro" id="IPR004245">
    <property type="entry name" value="DUF229"/>
</dbReference>
<dbReference type="InterPro" id="IPR017850">
    <property type="entry name" value="Alkaline_phosphatase_core_sf"/>
</dbReference>
<evidence type="ECO:0000313" key="1">
    <source>
        <dbReference type="EMBL" id="JAG40203.1"/>
    </source>
</evidence>
<protein>
    <submittedName>
        <fullName evidence="1">Arylsulfatase</fullName>
    </submittedName>
</protein>
<feature type="non-terminal residue" evidence="1">
    <location>
        <position position="1"/>
    </location>
</feature>
<dbReference type="EMBL" id="GBRD01002189">
    <property type="protein sequence ID" value="JAG63632.1"/>
    <property type="molecule type" value="Transcribed_RNA"/>
</dbReference>
<dbReference type="PANTHER" id="PTHR10974">
    <property type="entry name" value="FI08016P-RELATED"/>
    <property type="match status" value="1"/>
</dbReference>